<dbReference type="GO" id="GO:0006355">
    <property type="term" value="P:regulation of DNA-templated transcription"/>
    <property type="evidence" value="ECO:0007669"/>
    <property type="project" value="UniProtKB-ARBA"/>
</dbReference>
<keyword evidence="1" id="KW-0347">Helicase</keyword>
<dbReference type="InterPro" id="IPR011991">
    <property type="entry name" value="ArsR-like_HTH"/>
</dbReference>
<dbReference type="Gene3D" id="1.10.10.10">
    <property type="entry name" value="Winged helix-like DNA-binding domain superfamily/Winged helix DNA-binding domain"/>
    <property type="match status" value="1"/>
</dbReference>
<dbReference type="EMBL" id="FQZU01000064">
    <property type="protein sequence ID" value="SHL38274.1"/>
    <property type="molecule type" value="Genomic_DNA"/>
</dbReference>
<dbReference type="InterPro" id="IPR036388">
    <property type="entry name" value="WH-like_DNA-bd_sf"/>
</dbReference>
<reference evidence="2" key="1">
    <citation type="submission" date="2016-11" db="EMBL/GenBank/DDBJ databases">
        <authorList>
            <person name="Varghese N."/>
            <person name="Submissions S."/>
        </authorList>
    </citation>
    <scope>NUCLEOTIDE SEQUENCE [LARGE SCALE GENOMIC DNA]</scope>
    <source>
        <strain evidence="2">DSM 16219</strain>
    </source>
</reference>
<dbReference type="Proteomes" id="UP000183994">
    <property type="component" value="Unassembled WGS sequence"/>
</dbReference>
<dbReference type="STRING" id="1121393.SAMN02745216_05104"/>
<evidence type="ECO:0000313" key="1">
    <source>
        <dbReference type="EMBL" id="SHL38274.1"/>
    </source>
</evidence>
<sequence>MPDYEMPDNTSVVRMLHESDADTSFLEMILGHEERADSSMPIDSLIILSRLKHERRLATKDLTPDTQKSEQAIRTALEKLVEAGLVEAHGTGRGRTYMLNAKAYRKIGQKADYIRQAGFEPIQQEQMVPSYIEKHGEIKGGG</sequence>
<dbReference type="CDD" id="cd00090">
    <property type="entry name" value="HTH_ARSR"/>
    <property type="match status" value="1"/>
</dbReference>
<gene>
    <name evidence="1" type="ORF">SAMN02745216_05104</name>
</gene>
<proteinExistence type="predicted"/>
<name>A0A1M7A6D6_9BACT</name>
<keyword evidence="1" id="KW-0547">Nucleotide-binding</keyword>
<dbReference type="InterPro" id="IPR036390">
    <property type="entry name" value="WH_DNA-bd_sf"/>
</dbReference>
<organism evidence="1 2">
    <name type="scientific">Desulfatibacillum alkenivorans DSM 16219</name>
    <dbReference type="NCBI Taxonomy" id="1121393"/>
    <lineage>
        <taxon>Bacteria</taxon>
        <taxon>Pseudomonadati</taxon>
        <taxon>Thermodesulfobacteriota</taxon>
        <taxon>Desulfobacteria</taxon>
        <taxon>Desulfobacterales</taxon>
        <taxon>Desulfatibacillaceae</taxon>
        <taxon>Desulfatibacillum</taxon>
    </lineage>
</organism>
<dbReference type="AlphaFoldDB" id="A0A1M7A6D6"/>
<keyword evidence="1" id="KW-0378">Hydrolase</keyword>
<protein>
    <submittedName>
        <fullName evidence="1">ATP-dependent DNA helicase RecG</fullName>
    </submittedName>
</protein>
<keyword evidence="2" id="KW-1185">Reference proteome</keyword>
<keyword evidence="1" id="KW-0067">ATP-binding</keyword>
<dbReference type="GO" id="GO:0004386">
    <property type="term" value="F:helicase activity"/>
    <property type="evidence" value="ECO:0007669"/>
    <property type="project" value="UniProtKB-KW"/>
</dbReference>
<accession>A0A1M7A6D6</accession>
<evidence type="ECO:0000313" key="2">
    <source>
        <dbReference type="Proteomes" id="UP000183994"/>
    </source>
</evidence>
<dbReference type="SUPFAM" id="SSF46785">
    <property type="entry name" value="Winged helix' DNA-binding domain"/>
    <property type="match status" value="1"/>
</dbReference>